<proteinExistence type="inferred from homology"/>
<dbReference type="Gene3D" id="3.90.79.10">
    <property type="entry name" value="Nucleoside Triphosphate Pyrophosphohydrolase"/>
    <property type="match status" value="1"/>
</dbReference>
<dbReference type="GO" id="GO:0016787">
    <property type="term" value="F:hydrolase activity"/>
    <property type="evidence" value="ECO:0007669"/>
    <property type="project" value="UniProtKB-KW"/>
</dbReference>
<keyword evidence="2 3" id="KW-0378">Hydrolase</keyword>
<dbReference type="InterPro" id="IPR000086">
    <property type="entry name" value="NUDIX_hydrolase_dom"/>
</dbReference>
<protein>
    <submittedName>
        <fullName evidence="5">NUDIX domain-containing protein</fullName>
    </submittedName>
</protein>
<dbReference type="RefSeq" id="WP_167833005.1">
    <property type="nucleotide sequence ID" value="NZ_JAAVUM010000009.1"/>
</dbReference>
<accession>A0A846TY61</accession>
<dbReference type="InterPro" id="IPR015797">
    <property type="entry name" value="NUDIX_hydrolase-like_dom_sf"/>
</dbReference>
<comment type="similarity">
    <text evidence="3">Belongs to the Nudix hydrolase family.</text>
</comment>
<evidence type="ECO:0000256" key="1">
    <source>
        <dbReference type="ARBA" id="ARBA00001946"/>
    </source>
</evidence>
<dbReference type="InterPro" id="IPR020084">
    <property type="entry name" value="NUDIX_hydrolase_CS"/>
</dbReference>
<evidence type="ECO:0000313" key="6">
    <source>
        <dbReference type="Proteomes" id="UP000587942"/>
    </source>
</evidence>
<sequence>MTRPRAFAAIIKNNYILMTKHVYPDGSFWTLPGGGLEAGETFEEAVVREVKEEVNLDVEVVDYLFTGRYSRGEEQCFLVRTLNDKEASVGYDPELGDKQTLKEVKWHSLESMKDDLHVSKVLEALKLLV</sequence>
<evidence type="ECO:0000256" key="2">
    <source>
        <dbReference type="ARBA" id="ARBA00022801"/>
    </source>
</evidence>
<dbReference type="PANTHER" id="PTHR43046">
    <property type="entry name" value="GDP-MANNOSE MANNOSYL HYDROLASE"/>
    <property type="match status" value="1"/>
</dbReference>
<dbReference type="PROSITE" id="PS00893">
    <property type="entry name" value="NUDIX_BOX"/>
    <property type="match status" value="1"/>
</dbReference>
<evidence type="ECO:0000259" key="4">
    <source>
        <dbReference type="PROSITE" id="PS51462"/>
    </source>
</evidence>
<comment type="cofactor">
    <cofactor evidence="1">
        <name>Mg(2+)</name>
        <dbReference type="ChEBI" id="CHEBI:18420"/>
    </cofactor>
</comment>
<dbReference type="Proteomes" id="UP000587942">
    <property type="component" value="Unassembled WGS sequence"/>
</dbReference>
<feature type="domain" description="Nudix hydrolase" evidence="4">
    <location>
        <begin position="1"/>
        <end position="129"/>
    </location>
</feature>
<dbReference type="InterPro" id="IPR020476">
    <property type="entry name" value="Nudix_hydrolase"/>
</dbReference>
<dbReference type="SUPFAM" id="SSF55811">
    <property type="entry name" value="Nudix"/>
    <property type="match status" value="1"/>
</dbReference>
<gene>
    <name evidence="5" type="ORF">GWK17_14145</name>
</gene>
<comment type="caution">
    <text evidence="5">The sequence shown here is derived from an EMBL/GenBank/DDBJ whole genome shotgun (WGS) entry which is preliminary data.</text>
</comment>
<name>A0A846TY61_9BACI</name>
<reference evidence="5 6" key="1">
    <citation type="submission" date="2020-03" db="EMBL/GenBank/DDBJ databases">
        <authorList>
            <person name="Sun Q."/>
        </authorList>
    </citation>
    <scope>NUCLEOTIDE SEQUENCE [LARGE SCALE GENOMIC DNA]</scope>
    <source>
        <strain evidence="5 6">KACC 21451</strain>
    </source>
</reference>
<dbReference type="AlphaFoldDB" id="A0A846TY61"/>
<evidence type="ECO:0000313" key="5">
    <source>
        <dbReference type="EMBL" id="NKE06596.1"/>
    </source>
</evidence>
<evidence type="ECO:0000256" key="3">
    <source>
        <dbReference type="RuleBase" id="RU003476"/>
    </source>
</evidence>
<dbReference type="PROSITE" id="PS51462">
    <property type="entry name" value="NUDIX"/>
    <property type="match status" value="1"/>
</dbReference>
<dbReference type="PANTHER" id="PTHR43046:SF14">
    <property type="entry name" value="MUTT_NUDIX FAMILY PROTEIN"/>
    <property type="match status" value="1"/>
</dbReference>
<dbReference type="EMBL" id="JAAVUM010000009">
    <property type="protein sequence ID" value="NKE06596.1"/>
    <property type="molecule type" value="Genomic_DNA"/>
</dbReference>
<dbReference type="PRINTS" id="PR00502">
    <property type="entry name" value="NUDIXFAMILY"/>
</dbReference>
<organism evidence="5 6">
    <name type="scientific">Mesobacillus selenatarsenatis</name>
    <dbReference type="NCBI Taxonomy" id="388741"/>
    <lineage>
        <taxon>Bacteria</taxon>
        <taxon>Bacillati</taxon>
        <taxon>Bacillota</taxon>
        <taxon>Bacilli</taxon>
        <taxon>Bacillales</taxon>
        <taxon>Bacillaceae</taxon>
        <taxon>Mesobacillus</taxon>
    </lineage>
</organism>
<dbReference type="Pfam" id="PF00293">
    <property type="entry name" value="NUDIX"/>
    <property type="match status" value="1"/>
</dbReference>